<keyword evidence="5 10" id="KW-0547">Nucleotide-binding</keyword>
<keyword evidence="6" id="KW-0418">Kinase</keyword>
<dbReference type="SMART" id="SM00220">
    <property type="entry name" value="S_TKc"/>
    <property type="match status" value="1"/>
</dbReference>
<dbReference type="CDD" id="cd05581">
    <property type="entry name" value="STKc_PDK1"/>
    <property type="match status" value="1"/>
</dbReference>
<evidence type="ECO:0000256" key="6">
    <source>
        <dbReference type="ARBA" id="ARBA00022777"/>
    </source>
</evidence>
<dbReference type="InterPro" id="IPR050236">
    <property type="entry name" value="Ser_Thr_kinase_AGC"/>
</dbReference>
<comment type="catalytic activity">
    <reaction evidence="8">
        <text>L-threonyl-[protein] + ATP = O-phospho-L-threonyl-[protein] + ADP + H(+)</text>
        <dbReference type="Rhea" id="RHEA:46608"/>
        <dbReference type="Rhea" id="RHEA-COMP:11060"/>
        <dbReference type="Rhea" id="RHEA-COMP:11605"/>
        <dbReference type="ChEBI" id="CHEBI:15378"/>
        <dbReference type="ChEBI" id="CHEBI:30013"/>
        <dbReference type="ChEBI" id="CHEBI:30616"/>
        <dbReference type="ChEBI" id="CHEBI:61977"/>
        <dbReference type="ChEBI" id="CHEBI:456216"/>
        <dbReference type="EC" id="2.7.11.1"/>
    </reaction>
</comment>
<evidence type="ECO:0000256" key="8">
    <source>
        <dbReference type="ARBA" id="ARBA00047899"/>
    </source>
</evidence>
<organism evidence="13 14">
    <name type="scientific">Eremothecium sinecaudum</name>
    <dbReference type="NCBI Taxonomy" id="45286"/>
    <lineage>
        <taxon>Eukaryota</taxon>
        <taxon>Fungi</taxon>
        <taxon>Dikarya</taxon>
        <taxon>Ascomycota</taxon>
        <taxon>Saccharomycotina</taxon>
        <taxon>Saccharomycetes</taxon>
        <taxon>Saccharomycetales</taxon>
        <taxon>Saccharomycetaceae</taxon>
        <taxon>Eremothecium</taxon>
    </lineage>
</organism>
<dbReference type="Proteomes" id="UP000243052">
    <property type="component" value="Chromosome vi"/>
</dbReference>
<dbReference type="FunFam" id="1.10.510.10:FF:000534">
    <property type="entry name" value="Serine/threonine-protein kinase PKH2"/>
    <property type="match status" value="1"/>
</dbReference>
<dbReference type="OrthoDB" id="347657at2759"/>
<dbReference type="PROSITE" id="PS00108">
    <property type="entry name" value="PROTEIN_KINASE_ST"/>
    <property type="match status" value="1"/>
</dbReference>
<dbReference type="STRING" id="45286.A0A0X8HUJ0"/>
<dbReference type="InterPro" id="IPR000719">
    <property type="entry name" value="Prot_kinase_dom"/>
</dbReference>
<gene>
    <name evidence="13" type="ORF">AW171_hschr63637</name>
</gene>
<dbReference type="FunFam" id="3.30.200.20:FF:000191">
    <property type="entry name" value="3-phosphoinositide-dependent protein kinase 2-like"/>
    <property type="match status" value="1"/>
</dbReference>
<keyword evidence="4" id="KW-0808">Transferase</keyword>
<dbReference type="GO" id="GO:0032511">
    <property type="term" value="P:late endosome to vacuole transport via multivesicular body sorting pathway"/>
    <property type="evidence" value="ECO:0007669"/>
    <property type="project" value="UniProtKB-ARBA"/>
</dbReference>
<dbReference type="GO" id="GO:0005524">
    <property type="term" value="F:ATP binding"/>
    <property type="evidence" value="ECO:0007669"/>
    <property type="project" value="UniProtKB-UniRule"/>
</dbReference>
<evidence type="ECO:0000256" key="7">
    <source>
        <dbReference type="ARBA" id="ARBA00022840"/>
    </source>
</evidence>
<keyword evidence="3" id="KW-0723">Serine/threonine-protein kinase</keyword>
<feature type="binding site" evidence="10">
    <location>
        <position position="41"/>
    </location>
    <ligand>
        <name>ATP</name>
        <dbReference type="ChEBI" id="CHEBI:30616"/>
    </ligand>
</feature>
<evidence type="ECO:0000256" key="5">
    <source>
        <dbReference type="ARBA" id="ARBA00022741"/>
    </source>
</evidence>
<dbReference type="Pfam" id="PF25347">
    <property type="entry name" value="PH_PKH3_C"/>
    <property type="match status" value="1"/>
</dbReference>
<dbReference type="Gene3D" id="3.30.200.20">
    <property type="entry name" value="Phosphorylase Kinase, domain 1"/>
    <property type="match status" value="1"/>
</dbReference>
<dbReference type="GeneID" id="28724971"/>
<dbReference type="PANTHER" id="PTHR24356:SF405">
    <property type="entry name" value="SERINE_THREONINE-PROTEIN KINASE PKH3"/>
    <property type="match status" value="1"/>
</dbReference>
<evidence type="ECO:0000256" key="10">
    <source>
        <dbReference type="PROSITE-ProRule" id="PRU10141"/>
    </source>
</evidence>
<comment type="similarity">
    <text evidence="1">Belongs to the protein kinase superfamily. AGC Ser/Thr protein kinase family. PDPK1 subfamily.</text>
</comment>
<evidence type="ECO:0000259" key="12">
    <source>
        <dbReference type="PROSITE" id="PS50011"/>
    </source>
</evidence>
<dbReference type="InterPro" id="IPR011009">
    <property type="entry name" value="Kinase-like_dom_sf"/>
</dbReference>
<evidence type="ECO:0000256" key="11">
    <source>
        <dbReference type="SAM" id="MobiDB-lite"/>
    </source>
</evidence>
<name>A0A0X8HUJ0_9SACH</name>
<evidence type="ECO:0000256" key="4">
    <source>
        <dbReference type="ARBA" id="ARBA00022679"/>
    </source>
</evidence>
<feature type="region of interest" description="Disordered" evidence="11">
    <location>
        <begin position="392"/>
        <end position="414"/>
    </location>
</feature>
<reference evidence="13 14" key="1">
    <citation type="submission" date="2016-01" db="EMBL/GenBank/DDBJ databases">
        <title>Genome sequence of the yeast Holleya sinecauda.</title>
        <authorList>
            <person name="Dietrich F.S."/>
        </authorList>
    </citation>
    <scope>NUCLEOTIDE SEQUENCE [LARGE SCALE GENOMIC DNA]</scope>
    <source>
        <strain evidence="13 14">ATCC 58844</strain>
    </source>
</reference>
<dbReference type="InterPro" id="IPR017441">
    <property type="entry name" value="Protein_kinase_ATP_BS"/>
</dbReference>
<dbReference type="Gene3D" id="1.10.510.10">
    <property type="entry name" value="Transferase(Phosphotransferase) domain 1"/>
    <property type="match status" value="1"/>
</dbReference>
<accession>A0A0X8HUJ0</accession>
<keyword evidence="14" id="KW-1185">Reference proteome</keyword>
<comment type="catalytic activity">
    <reaction evidence="9">
        <text>L-seryl-[protein] + ATP = O-phospho-L-seryl-[protein] + ADP + H(+)</text>
        <dbReference type="Rhea" id="RHEA:17989"/>
        <dbReference type="Rhea" id="RHEA-COMP:9863"/>
        <dbReference type="Rhea" id="RHEA-COMP:11604"/>
        <dbReference type="ChEBI" id="CHEBI:15378"/>
        <dbReference type="ChEBI" id="CHEBI:29999"/>
        <dbReference type="ChEBI" id="CHEBI:30616"/>
        <dbReference type="ChEBI" id="CHEBI:83421"/>
        <dbReference type="ChEBI" id="CHEBI:456216"/>
        <dbReference type="EC" id="2.7.11.1"/>
    </reaction>
</comment>
<protein>
    <recommendedName>
        <fullName evidence="2">non-specific serine/threonine protein kinase</fullName>
        <ecNumber evidence="2">2.7.11.1</ecNumber>
    </recommendedName>
</protein>
<evidence type="ECO:0000313" key="14">
    <source>
        <dbReference type="Proteomes" id="UP000243052"/>
    </source>
</evidence>
<dbReference type="GO" id="GO:0010606">
    <property type="term" value="P:positive regulation of cytoplasmic mRNA processing body assembly"/>
    <property type="evidence" value="ECO:0007669"/>
    <property type="project" value="UniProtKB-ARBA"/>
</dbReference>
<dbReference type="InterPro" id="IPR057614">
    <property type="entry name" value="PH_PKH3_C"/>
</dbReference>
<sequence length="689" mass="78509">MMISRRKTPNDFLFKEELGHGSYSTVYRVMDKSNQFQYAIKICSKRHIINENKVKYVTMEKDILNSLGAQKHPGIIKLYYTFHDEENLYFVLDLAPGGELLQLLQKRGTFTEVWSRHFMCQLIDAVEYMHSMRVIHRDLKPENVLLDREGRLMITDFGASYVVPLYGDEAHPSSEMDEITAASSFVGTAEYVSPELLLECKCYYSSDVWALGCILYQFLQGIPPFRGNNELESFEKIVHLDYKWHTQVNPLAMDLVSKILVLDPAERYTIQQIKRHKWFESVDWNDKERIWRGIGTFAPPTVPYRVNSRGIETNMKDIPVATQRRKKPAKLNTTSRIVEWRKTLGLNSQPSALKPALDITGLPVVTNKSTPPITKPRSKNDLSRPFLPQQIAPIPRSRERGPATSNITGSQNHTNSSYNIIKQDWVNICSIPYDPKAEALTKDSYRVVTDNLIMNLTQSQLNELNAASKLCLLSLDRSGKLSYIYQKVTYTIAFFTDQDLSMYDLQLEESKATGYLILEKYRKMVWIISTPERIPYSTGCINIEEPWVHCIFDVRRICEKAEEEEEELVERLGNARVTNRSPEKPQFGISGRRASIINQSQVPTPPPSAHPVAENSYSKVVSAPRIPATASVGRIQRPVAQKSGVPNNMILSSSRFEVLNSVNQRDATQNDLASSGASAAFKNIKVRRQ</sequence>
<dbReference type="InterPro" id="IPR039046">
    <property type="entry name" value="PDPK1"/>
</dbReference>
<dbReference type="GO" id="GO:0005938">
    <property type="term" value="C:cell cortex"/>
    <property type="evidence" value="ECO:0007669"/>
    <property type="project" value="UniProtKB-ARBA"/>
</dbReference>
<dbReference type="GO" id="GO:0000196">
    <property type="term" value="P:cell integrity MAPK cascade"/>
    <property type="evidence" value="ECO:0007669"/>
    <property type="project" value="UniProtKB-ARBA"/>
</dbReference>
<dbReference type="EMBL" id="CP014246">
    <property type="protein sequence ID" value="AMD21669.1"/>
    <property type="molecule type" value="Genomic_DNA"/>
</dbReference>
<dbReference type="InterPro" id="IPR008271">
    <property type="entry name" value="Ser/Thr_kinase_AS"/>
</dbReference>
<dbReference type="PROSITE" id="PS50011">
    <property type="entry name" value="PROTEIN_KINASE_DOM"/>
    <property type="match status" value="1"/>
</dbReference>
<evidence type="ECO:0000256" key="9">
    <source>
        <dbReference type="ARBA" id="ARBA00048679"/>
    </source>
</evidence>
<keyword evidence="7 10" id="KW-0067">ATP-binding</keyword>
<dbReference type="EC" id="2.7.11.1" evidence="2"/>
<dbReference type="RefSeq" id="XP_017988665.1">
    <property type="nucleotide sequence ID" value="XM_018133209.1"/>
</dbReference>
<feature type="compositionally biased region" description="Polar residues" evidence="11">
    <location>
        <begin position="403"/>
        <end position="414"/>
    </location>
</feature>
<dbReference type="PROSITE" id="PS00107">
    <property type="entry name" value="PROTEIN_KINASE_ATP"/>
    <property type="match status" value="1"/>
</dbReference>
<dbReference type="SUPFAM" id="SSF56112">
    <property type="entry name" value="Protein kinase-like (PK-like)"/>
    <property type="match status" value="1"/>
</dbReference>
<feature type="domain" description="Protein kinase" evidence="12">
    <location>
        <begin position="12"/>
        <end position="279"/>
    </location>
</feature>
<evidence type="ECO:0000256" key="1">
    <source>
        <dbReference type="ARBA" id="ARBA00010006"/>
    </source>
</evidence>
<proteinExistence type="inferred from homology"/>
<dbReference type="Pfam" id="PF00069">
    <property type="entry name" value="Pkinase"/>
    <property type="match status" value="1"/>
</dbReference>
<dbReference type="GO" id="GO:0004674">
    <property type="term" value="F:protein serine/threonine kinase activity"/>
    <property type="evidence" value="ECO:0007669"/>
    <property type="project" value="UniProtKB-KW"/>
</dbReference>
<dbReference type="GO" id="GO:0060211">
    <property type="term" value="P:regulation of nuclear-transcribed mRNA poly(A) tail shortening"/>
    <property type="evidence" value="ECO:0007669"/>
    <property type="project" value="UniProtKB-ARBA"/>
</dbReference>
<evidence type="ECO:0000256" key="2">
    <source>
        <dbReference type="ARBA" id="ARBA00012513"/>
    </source>
</evidence>
<evidence type="ECO:0000256" key="3">
    <source>
        <dbReference type="ARBA" id="ARBA00022527"/>
    </source>
</evidence>
<evidence type="ECO:0000313" key="13">
    <source>
        <dbReference type="EMBL" id="AMD21669.1"/>
    </source>
</evidence>
<dbReference type="AlphaFoldDB" id="A0A0X8HUJ0"/>
<dbReference type="PANTHER" id="PTHR24356">
    <property type="entry name" value="SERINE/THREONINE-PROTEIN KINASE"/>
    <property type="match status" value="1"/>
</dbReference>